<proteinExistence type="predicted"/>
<comment type="caution">
    <text evidence="1">The sequence shown here is derived from an EMBL/GenBank/DDBJ whole genome shotgun (WGS) entry which is preliminary data.</text>
</comment>
<evidence type="ECO:0008006" key="3">
    <source>
        <dbReference type="Google" id="ProtNLM"/>
    </source>
</evidence>
<protein>
    <recommendedName>
        <fullName evidence="3">Initiator Rep protein domain-containing protein</fullName>
    </recommendedName>
</protein>
<accession>A0ABY2YRJ1</accession>
<name>A0ABY2YRJ1_9LACO</name>
<evidence type="ECO:0000313" key="1">
    <source>
        <dbReference type="EMBL" id="TPR12301.1"/>
    </source>
</evidence>
<organism evidence="1 2">
    <name type="scientific">Apilactobacillus timberlakei</name>
    <dbReference type="NCBI Taxonomy" id="2008380"/>
    <lineage>
        <taxon>Bacteria</taxon>
        <taxon>Bacillati</taxon>
        <taxon>Bacillota</taxon>
        <taxon>Bacilli</taxon>
        <taxon>Lactobacillales</taxon>
        <taxon>Lactobacillaceae</taxon>
        <taxon>Apilactobacillus</taxon>
    </lineage>
</organism>
<reference evidence="1 2" key="1">
    <citation type="submission" date="2018-08" db="EMBL/GenBank/DDBJ databases">
        <title>Comparative genomics of wild bee and flower associated Lactobacillus reveals potential adaptation to the bee host.</title>
        <authorList>
            <person name="Vuong H.Q."/>
            <person name="Mcfrederick Q.S."/>
        </authorList>
    </citation>
    <scope>NUCLEOTIDE SEQUENCE [LARGE SCALE GENOMIC DNA]</scope>
    <source>
        <strain evidence="1 2">HV_04</strain>
    </source>
</reference>
<dbReference type="Proteomes" id="UP000767392">
    <property type="component" value="Unassembled WGS sequence"/>
</dbReference>
<gene>
    <name evidence="1" type="ORF">DY048_07845</name>
</gene>
<dbReference type="RefSeq" id="WP_105988458.1">
    <property type="nucleotide sequence ID" value="NZ_POST01000008.1"/>
</dbReference>
<evidence type="ECO:0000313" key="2">
    <source>
        <dbReference type="Proteomes" id="UP000767392"/>
    </source>
</evidence>
<keyword evidence="2" id="KW-1185">Reference proteome</keyword>
<dbReference type="EMBL" id="QUAM01000009">
    <property type="protein sequence ID" value="TPR12301.1"/>
    <property type="molecule type" value="Genomic_DNA"/>
</dbReference>
<sequence>MLKIGVEKLYQAKFINMDIEKVGNNLIPIIRFRKIYELNYKSKSNRFRQKFISKYEKIRYSKEFLKLGKINKNNIIIFTAKITDFKKAKSGNKHFKFTNMHNAMFKNKDNVDSNFFPNNIDSLVGMIIKKKYDNESMVKKINTKKYQKAYSNFINEFKNNI</sequence>